<name>A0A9N9FS15_9GLOM</name>
<dbReference type="OrthoDB" id="2490130at2759"/>
<evidence type="ECO:0000313" key="1">
    <source>
        <dbReference type="EMBL" id="CAG8552351.1"/>
    </source>
</evidence>
<organism evidence="1 2">
    <name type="scientific">Diversispora eburnea</name>
    <dbReference type="NCBI Taxonomy" id="1213867"/>
    <lineage>
        <taxon>Eukaryota</taxon>
        <taxon>Fungi</taxon>
        <taxon>Fungi incertae sedis</taxon>
        <taxon>Mucoromycota</taxon>
        <taxon>Glomeromycotina</taxon>
        <taxon>Glomeromycetes</taxon>
        <taxon>Diversisporales</taxon>
        <taxon>Diversisporaceae</taxon>
        <taxon>Diversispora</taxon>
    </lineage>
</organism>
<dbReference type="Proteomes" id="UP000789706">
    <property type="component" value="Unassembled WGS sequence"/>
</dbReference>
<accession>A0A9N9FS15</accession>
<dbReference type="AlphaFoldDB" id="A0A9N9FS15"/>
<gene>
    <name evidence="1" type="ORF">DEBURN_LOCUS7166</name>
</gene>
<protein>
    <submittedName>
        <fullName evidence="1">9344_t:CDS:1</fullName>
    </submittedName>
</protein>
<reference evidence="1" key="1">
    <citation type="submission" date="2021-06" db="EMBL/GenBank/DDBJ databases">
        <authorList>
            <person name="Kallberg Y."/>
            <person name="Tangrot J."/>
            <person name="Rosling A."/>
        </authorList>
    </citation>
    <scope>NUCLEOTIDE SEQUENCE</scope>
    <source>
        <strain evidence="1">AZ414A</strain>
    </source>
</reference>
<keyword evidence="2" id="KW-1185">Reference proteome</keyword>
<comment type="caution">
    <text evidence="1">The sequence shown here is derived from an EMBL/GenBank/DDBJ whole genome shotgun (WGS) entry which is preliminary data.</text>
</comment>
<proteinExistence type="predicted"/>
<dbReference type="EMBL" id="CAJVPK010000826">
    <property type="protein sequence ID" value="CAG8552351.1"/>
    <property type="molecule type" value="Genomic_DNA"/>
</dbReference>
<evidence type="ECO:0000313" key="2">
    <source>
        <dbReference type="Proteomes" id="UP000789706"/>
    </source>
</evidence>
<sequence length="169" mass="19834">MCIKFVDKSDDEKFSHNLVAILARDREVVAKYLRIISEYEPMLWMDAFKRDDTKDLIFEVVAYCSAKFNSIFGKLKKDLKEGKDEQYVKSFIKYVSNHAIDINKKNIIQRFIPDPKDYDDFKNTCFIISVIANRLVQIYSSIGNLDFENINKRICISTCRNEHSDPLNK</sequence>